<dbReference type="SUPFAM" id="SSF52540">
    <property type="entry name" value="P-loop containing nucleoside triphosphate hydrolases"/>
    <property type="match status" value="1"/>
</dbReference>
<dbReference type="SUPFAM" id="SSF50331">
    <property type="entry name" value="MOP-like"/>
    <property type="match status" value="1"/>
</dbReference>
<proteinExistence type="predicted"/>
<evidence type="ECO:0000313" key="9">
    <source>
        <dbReference type="Proteomes" id="UP000216867"/>
    </source>
</evidence>
<dbReference type="InterPro" id="IPR013611">
    <property type="entry name" value="Transp-assoc_OB_typ2"/>
</dbReference>
<dbReference type="RefSeq" id="WP_069388519.1">
    <property type="nucleotide sequence ID" value="NZ_NCWY01000024.1"/>
</dbReference>
<dbReference type="Proteomes" id="UP000216867">
    <property type="component" value="Unassembled WGS sequence"/>
</dbReference>
<evidence type="ECO:0000256" key="1">
    <source>
        <dbReference type="ARBA" id="ARBA00022448"/>
    </source>
</evidence>
<dbReference type="PANTHER" id="PTHR43875">
    <property type="entry name" value="MALTODEXTRIN IMPORT ATP-BINDING PROTEIN MSMX"/>
    <property type="match status" value="1"/>
</dbReference>
<dbReference type="InterPro" id="IPR017871">
    <property type="entry name" value="ABC_transporter-like_CS"/>
</dbReference>
<dbReference type="PROSITE" id="PS00211">
    <property type="entry name" value="ABC_TRANSPORTER_1"/>
    <property type="match status" value="1"/>
</dbReference>
<dbReference type="GO" id="GO:0140359">
    <property type="term" value="F:ABC-type transporter activity"/>
    <property type="evidence" value="ECO:0007669"/>
    <property type="project" value="UniProtKB-ARBA"/>
</dbReference>
<keyword evidence="1" id="KW-0813">Transport</keyword>
<dbReference type="Pfam" id="PF00005">
    <property type="entry name" value="ABC_tran"/>
    <property type="match status" value="1"/>
</dbReference>
<accession>A0A269Z4P8</accession>
<dbReference type="SMART" id="SM00382">
    <property type="entry name" value="AAA"/>
    <property type="match status" value="1"/>
</dbReference>
<dbReference type="PROSITE" id="PS50893">
    <property type="entry name" value="ABC_TRANSPORTER_2"/>
    <property type="match status" value="1"/>
</dbReference>
<dbReference type="InterPro" id="IPR027417">
    <property type="entry name" value="P-loop_NTPase"/>
</dbReference>
<organism evidence="8 9">
    <name type="scientific">Brevibacterium casei</name>
    <dbReference type="NCBI Taxonomy" id="33889"/>
    <lineage>
        <taxon>Bacteria</taxon>
        <taxon>Bacillati</taxon>
        <taxon>Actinomycetota</taxon>
        <taxon>Actinomycetes</taxon>
        <taxon>Micrococcales</taxon>
        <taxon>Brevibacteriaceae</taxon>
        <taxon>Brevibacterium</taxon>
    </lineage>
</organism>
<reference evidence="8 9" key="1">
    <citation type="submission" date="2017-04" db="EMBL/GenBank/DDBJ databases">
        <title>Kefir bacterial isolates.</title>
        <authorList>
            <person name="Kim Y."/>
            <person name="Blasche S."/>
            <person name="Patil K.R."/>
        </authorList>
    </citation>
    <scope>NUCLEOTIDE SEQUENCE [LARGE SCALE GENOMIC DNA]</scope>
    <source>
        <strain evidence="8 9">OG2</strain>
    </source>
</reference>
<keyword evidence="5" id="KW-1278">Translocase</keyword>
<keyword evidence="4 8" id="KW-0067">ATP-binding</keyword>
<evidence type="ECO:0000256" key="2">
    <source>
        <dbReference type="ARBA" id="ARBA00022475"/>
    </source>
</evidence>
<dbReference type="InterPro" id="IPR003593">
    <property type="entry name" value="AAA+_ATPase"/>
</dbReference>
<dbReference type="InterPro" id="IPR008995">
    <property type="entry name" value="Mo/tungstate-bd_C_term_dom"/>
</dbReference>
<feature type="domain" description="ABC transporter" evidence="7">
    <location>
        <begin position="5"/>
        <end position="236"/>
    </location>
</feature>
<keyword evidence="2" id="KW-1003">Cell membrane</keyword>
<sequence length="357" mass="38407">MSAEVSLRHLSKRFGDVTAIGDIHLDVAAGESLVVLGPSGSGKSTLLRIVAGLDSLDTGEVVIGGTPQQDLPPHRRDVAIVFQHFALYPHLSALENITLGLRHGLRLTREEARARAIDLARRMGIGELLSRKPRQMSGGQRQRVALARALARNARVVLLDEPLSGLDAQLHVALRQEIADLMRATGATSIHVTHDQSDAMALADRIAVIRAGRIEQIGTPEEIYHDPATSFVAGFIGSPPMNLFDGERRDGGYRTVFGVIASPPASRSVLVGVRPERLRLREAADYRATGLVHTVIFEGETQVLEITVDGVPAAVRTDRGVSVHRGESVSIGFNASDILLFDAETGARLPRDGAHAE</sequence>
<dbReference type="InterPro" id="IPR047641">
    <property type="entry name" value="ABC_transpr_MalK/UgpC-like"/>
</dbReference>
<dbReference type="Pfam" id="PF08402">
    <property type="entry name" value="TOBE_2"/>
    <property type="match status" value="1"/>
</dbReference>
<name>A0A269Z4P8_9MICO</name>
<dbReference type="Gene3D" id="3.40.50.300">
    <property type="entry name" value="P-loop containing nucleotide triphosphate hydrolases"/>
    <property type="match status" value="1"/>
</dbReference>
<keyword evidence="6" id="KW-0472">Membrane</keyword>
<dbReference type="PANTHER" id="PTHR43875:SF15">
    <property type="entry name" value="TREHALOSE IMPORT ATP-BINDING PROTEIN SUGC"/>
    <property type="match status" value="1"/>
</dbReference>
<evidence type="ECO:0000256" key="4">
    <source>
        <dbReference type="ARBA" id="ARBA00022840"/>
    </source>
</evidence>
<dbReference type="GO" id="GO:0005524">
    <property type="term" value="F:ATP binding"/>
    <property type="evidence" value="ECO:0007669"/>
    <property type="project" value="UniProtKB-KW"/>
</dbReference>
<comment type="caution">
    <text evidence="8">The sequence shown here is derived from an EMBL/GenBank/DDBJ whole genome shotgun (WGS) entry which is preliminary data.</text>
</comment>
<dbReference type="Gene3D" id="2.40.50.140">
    <property type="entry name" value="Nucleic acid-binding proteins"/>
    <property type="match status" value="1"/>
</dbReference>
<dbReference type="GO" id="GO:0016887">
    <property type="term" value="F:ATP hydrolysis activity"/>
    <property type="evidence" value="ECO:0007669"/>
    <property type="project" value="InterPro"/>
</dbReference>
<evidence type="ECO:0000313" key="8">
    <source>
        <dbReference type="EMBL" id="PAK92639.1"/>
    </source>
</evidence>
<dbReference type="InterPro" id="IPR003439">
    <property type="entry name" value="ABC_transporter-like_ATP-bd"/>
</dbReference>
<evidence type="ECO:0000256" key="6">
    <source>
        <dbReference type="ARBA" id="ARBA00023136"/>
    </source>
</evidence>
<evidence type="ECO:0000256" key="3">
    <source>
        <dbReference type="ARBA" id="ARBA00022741"/>
    </source>
</evidence>
<dbReference type="FunFam" id="3.40.50.300:FF:000042">
    <property type="entry name" value="Maltose/maltodextrin ABC transporter, ATP-binding protein"/>
    <property type="match status" value="1"/>
</dbReference>
<keyword evidence="3" id="KW-0547">Nucleotide-binding</keyword>
<dbReference type="GO" id="GO:0055052">
    <property type="term" value="C:ATP-binding cassette (ABC) transporter complex, substrate-binding subunit-containing"/>
    <property type="evidence" value="ECO:0007669"/>
    <property type="project" value="TreeGrafter"/>
</dbReference>
<dbReference type="Gene3D" id="2.40.50.100">
    <property type="match status" value="1"/>
</dbReference>
<dbReference type="InterPro" id="IPR012340">
    <property type="entry name" value="NA-bd_OB-fold"/>
</dbReference>
<protein>
    <submittedName>
        <fullName evidence="8">ABC transporter ATP-binding protein</fullName>
    </submittedName>
</protein>
<evidence type="ECO:0000256" key="5">
    <source>
        <dbReference type="ARBA" id="ARBA00022967"/>
    </source>
</evidence>
<dbReference type="EMBL" id="NCWY01000024">
    <property type="protein sequence ID" value="PAK92639.1"/>
    <property type="molecule type" value="Genomic_DNA"/>
</dbReference>
<evidence type="ECO:0000259" key="7">
    <source>
        <dbReference type="PROSITE" id="PS50893"/>
    </source>
</evidence>
<gene>
    <name evidence="8" type="ORF">B8X04_16695</name>
</gene>
<dbReference type="AlphaFoldDB" id="A0A269Z4P8"/>